<dbReference type="InterPro" id="IPR012337">
    <property type="entry name" value="RNaseH-like_sf"/>
</dbReference>
<keyword evidence="1" id="KW-0472">Membrane</keyword>
<comment type="caution">
    <text evidence="2">The sequence shown here is derived from an EMBL/GenBank/DDBJ whole genome shotgun (WGS) entry which is preliminary data.</text>
</comment>
<keyword evidence="1" id="KW-0812">Transmembrane</keyword>
<evidence type="ECO:0000313" key="3">
    <source>
        <dbReference type="Proteomes" id="UP001190700"/>
    </source>
</evidence>
<keyword evidence="1" id="KW-1133">Transmembrane helix</keyword>
<protein>
    <submittedName>
        <fullName evidence="2">Uncharacterized protein</fullName>
    </submittedName>
</protein>
<sequence length="162" mass="17763">MEALPGYSTINLDGMKDVVSNTNTVNVTSTKGGLSKYLTTYMPGQRKEDAAFYAQCTKKALESDAPFVGEEPTVLEKNTFVRKTYAGICADNVVYMRNSQRLVLAAYGFLFAIGCITHILDLLCEDIAKVSEIGDLLANALKLIKFVRSHPRIRGGFTSSHT</sequence>
<accession>A0AAE0ETT0</accession>
<dbReference type="AlphaFoldDB" id="A0AAE0ETT0"/>
<dbReference type="EMBL" id="LGRX02033772">
    <property type="protein sequence ID" value="KAK3239964.1"/>
    <property type="molecule type" value="Genomic_DNA"/>
</dbReference>
<reference evidence="2 3" key="1">
    <citation type="journal article" date="2015" name="Genome Biol. Evol.">
        <title>Comparative Genomics of a Bacterivorous Green Alga Reveals Evolutionary Causalities and Consequences of Phago-Mixotrophic Mode of Nutrition.</title>
        <authorList>
            <person name="Burns J.A."/>
            <person name="Paasch A."/>
            <person name="Narechania A."/>
            <person name="Kim E."/>
        </authorList>
    </citation>
    <scope>NUCLEOTIDE SEQUENCE [LARGE SCALE GENOMIC DNA]</scope>
    <source>
        <strain evidence="2 3">PLY_AMNH</strain>
    </source>
</reference>
<keyword evidence="3" id="KW-1185">Reference proteome</keyword>
<evidence type="ECO:0000313" key="2">
    <source>
        <dbReference type="EMBL" id="KAK3239964.1"/>
    </source>
</evidence>
<name>A0AAE0ETT0_9CHLO</name>
<dbReference type="Proteomes" id="UP001190700">
    <property type="component" value="Unassembled WGS sequence"/>
</dbReference>
<dbReference type="SUPFAM" id="SSF53098">
    <property type="entry name" value="Ribonuclease H-like"/>
    <property type="match status" value="1"/>
</dbReference>
<gene>
    <name evidence="2" type="ORF">CYMTET_50144</name>
</gene>
<feature type="transmembrane region" description="Helical" evidence="1">
    <location>
        <begin position="102"/>
        <end position="120"/>
    </location>
</feature>
<organism evidence="2 3">
    <name type="scientific">Cymbomonas tetramitiformis</name>
    <dbReference type="NCBI Taxonomy" id="36881"/>
    <lineage>
        <taxon>Eukaryota</taxon>
        <taxon>Viridiplantae</taxon>
        <taxon>Chlorophyta</taxon>
        <taxon>Pyramimonadophyceae</taxon>
        <taxon>Pyramimonadales</taxon>
        <taxon>Pyramimonadaceae</taxon>
        <taxon>Cymbomonas</taxon>
    </lineage>
</organism>
<evidence type="ECO:0000256" key="1">
    <source>
        <dbReference type="SAM" id="Phobius"/>
    </source>
</evidence>
<proteinExistence type="predicted"/>